<feature type="chain" id="PRO_5012251716" description="GLPGLI family protein" evidence="1">
    <location>
        <begin position="22"/>
        <end position="228"/>
    </location>
</feature>
<proteinExistence type="predicted"/>
<sequence>MKKLFSLFPMLLMGCLCFSQNFDFKLDYEITYLIPKSNDTVRIRVGNAGQYLFTDSKTVTSSFRNSFRKFGGNNKNAIMSGKLFLDMSTNFMLMQMQIDNNTVWGHVDLTTFMNQNKSFDSKEETALVKKSTSEIVTINGTEYRVYEIAPANKPDDILYAAFDDTYDLDYNTYFGKLFSAALGEKFKVDIPNGALVYARDKDGNEQFRLLGIKEEQLTGTVDLNFTLE</sequence>
<keyword evidence="1" id="KW-0732">Signal</keyword>
<feature type="signal peptide" evidence="1">
    <location>
        <begin position="1"/>
        <end position="21"/>
    </location>
</feature>
<dbReference type="PROSITE" id="PS51257">
    <property type="entry name" value="PROKAR_LIPOPROTEIN"/>
    <property type="match status" value="1"/>
</dbReference>
<dbReference type="STRING" id="570519.SAMN04488116_3327"/>
<dbReference type="Proteomes" id="UP000184532">
    <property type="component" value="Unassembled WGS sequence"/>
</dbReference>
<protein>
    <recommendedName>
        <fullName evidence="4">GLPGLI family protein</fullName>
    </recommendedName>
</protein>
<dbReference type="AlphaFoldDB" id="A0A1M5PQA7"/>
<reference evidence="3" key="1">
    <citation type="submission" date="2016-11" db="EMBL/GenBank/DDBJ databases">
        <authorList>
            <person name="Varghese N."/>
            <person name="Submissions S."/>
        </authorList>
    </citation>
    <scope>NUCLEOTIDE SEQUENCE [LARGE SCALE GENOMIC DNA]</scope>
    <source>
        <strain evidence="3">DSM 22638</strain>
    </source>
</reference>
<name>A0A1M5PQA7_9FLAO</name>
<organism evidence="2 3">
    <name type="scientific">Flagellimonas flava</name>
    <dbReference type="NCBI Taxonomy" id="570519"/>
    <lineage>
        <taxon>Bacteria</taxon>
        <taxon>Pseudomonadati</taxon>
        <taxon>Bacteroidota</taxon>
        <taxon>Flavobacteriia</taxon>
        <taxon>Flavobacteriales</taxon>
        <taxon>Flavobacteriaceae</taxon>
        <taxon>Flagellimonas</taxon>
    </lineage>
</organism>
<accession>A0A1M5PQA7</accession>
<dbReference type="RefSeq" id="WP_073181689.1">
    <property type="nucleotide sequence ID" value="NZ_FQWL01000008.1"/>
</dbReference>
<gene>
    <name evidence="2" type="ORF">SAMN04488116_3327</name>
</gene>
<dbReference type="EMBL" id="FQWL01000008">
    <property type="protein sequence ID" value="SHH03860.1"/>
    <property type="molecule type" value="Genomic_DNA"/>
</dbReference>
<keyword evidence="3" id="KW-1185">Reference proteome</keyword>
<evidence type="ECO:0008006" key="4">
    <source>
        <dbReference type="Google" id="ProtNLM"/>
    </source>
</evidence>
<evidence type="ECO:0000313" key="3">
    <source>
        <dbReference type="Proteomes" id="UP000184532"/>
    </source>
</evidence>
<dbReference type="OrthoDB" id="1436237at2"/>
<evidence type="ECO:0000256" key="1">
    <source>
        <dbReference type="SAM" id="SignalP"/>
    </source>
</evidence>
<evidence type="ECO:0000313" key="2">
    <source>
        <dbReference type="EMBL" id="SHH03860.1"/>
    </source>
</evidence>